<dbReference type="SMART" id="SM00490">
    <property type="entry name" value="HELICc"/>
    <property type="match status" value="1"/>
</dbReference>
<dbReference type="GO" id="GO:0008270">
    <property type="term" value="F:zinc ion binding"/>
    <property type="evidence" value="ECO:0007669"/>
    <property type="project" value="UniProtKB-KW"/>
</dbReference>
<dbReference type="InterPro" id="IPR014001">
    <property type="entry name" value="Helicase_ATP-bd"/>
</dbReference>
<feature type="domain" description="Helicase ATP-binding" evidence="5">
    <location>
        <begin position="662"/>
        <end position="823"/>
    </location>
</feature>
<dbReference type="GO" id="GO:0004386">
    <property type="term" value="F:helicase activity"/>
    <property type="evidence" value="ECO:0007669"/>
    <property type="project" value="UniProtKB-KW"/>
</dbReference>
<feature type="domain" description="SWIM-type" evidence="4">
    <location>
        <begin position="52"/>
        <end position="89"/>
    </location>
</feature>
<keyword evidence="3" id="KW-0863">Zinc-finger</keyword>
<feature type="domain" description="Helicase C-terminal" evidence="6">
    <location>
        <begin position="952"/>
        <end position="1109"/>
    </location>
</feature>
<evidence type="ECO:0000259" key="6">
    <source>
        <dbReference type="PROSITE" id="PS51194"/>
    </source>
</evidence>
<dbReference type="RefSeq" id="WP_074947641.1">
    <property type="nucleotide sequence ID" value="NZ_FOZU01000041.1"/>
</dbReference>
<dbReference type="Pfam" id="PF04434">
    <property type="entry name" value="SWIM"/>
    <property type="match status" value="1"/>
</dbReference>
<dbReference type="Pfam" id="PF00271">
    <property type="entry name" value="Helicase_C"/>
    <property type="match status" value="1"/>
</dbReference>
<accession>A0A1I6W404</accession>
<evidence type="ECO:0000313" key="8">
    <source>
        <dbReference type="Proteomes" id="UP000182827"/>
    </source>
</evidence>
<proteinExistence type="predicted"/>
<evidence type="ECO:0000259" key="5">
    <source>
        <dbReference type="PROSITE" id="PS51192"/>
    </source>
</evidence>
<keyword evidence="3" id="KW-0862">Zinc</keyword>
<reference evidence="8" key="1">
    <citation type="submission" date="2016-10" db="EMBL/GenBank/DDBJ databases">
        <authorList>
            <person name="Varghese N."/>
            <person name="Submissions S."/>
        </authorList>
    </citation>
    <scope>NUCLEOTIDE SEQUENCE [LARGE SCALE GENOMIC DNA]</scope>
    <source>
        <strain evidence="8">ANC 5076</strain>
    </source>
</reference>
<keyword evidence="2" id="KW-0347">Helicase</keyword>
<protein>
    <submittedName>
        <fullName evidence="7">SWIM zinc finger</fullName>
    </submittedName>
</protein>
<name>A0A1I6W404_9GAMM</name>
<dbReference type="PROSITE" id="PS50966">
    <property type="entry name" value="ZF_SWIM"/>
    <property type="match status" value="1"/>
</dbReference>
<evidence type="ECO:0000259" key="4">
    <source>
        <dbReference type="PROSITE" id="PS50966"/>
    </source>
</evidence>
<dbReference type="CDD" id="cd18012">
    <property type="entry name" value="DEXQc_arch_SWI2_SNF2"/>
    <property type="match status" value="1"/>
</dbReference>
<dbReference type="GO" id="GO:0016787">
    <property type="term" value="F:hydrolase activity"/>
    <property type="evidence" value="ECO:0007669"/>
    <property type="project" value="UniProtKB-KW"/>
</dbReference>
<dbReference type="EMBL" id="FOZU01000041">
    <property type="protein sequence ID" value="SFT20710.1"/>
    <property type="molecule type" value="Genomic_DNA"/>
</dbReference>
<dbReference type="InterPro" id="IPR007527">
    <property type="entry name" value="Znf_SWIM"/>
</dbReference>
<gene>
    <name evidence="7" type="ORF">SAMN05444586_10416</name>
</gene>
<dbReference type="AlphaFoldDB" id="A0A1I6W404"/>
<dbReference type="GO" id="GO:0005524">
    <property type="term" value="F:ATP binding"/>
    <property type="evidence" value="ECO:0007669"/>
    <property type="project" value="InterPro"/>
</dbReference>
<dbReference type="Pfam" id="PF00176">
    <property type="entry name" value="SNF2-rel_dom"/>
    <property type="match status" value="1"/>
</dbReference>
<keyword evidence="2" id="KW-0067">ATP-binding</keyword>
<dbReference type="PANTHER" id="PTHR10799">
    <property type="entry name" value="SNF2/RAD54 HELICASE FAMILY"/>
    <property type="match status" value="1"/>
</dbReference>
<keyword evidence="2" id="KW-0547">Nucleotide-binding</keyword>
<dbReference type="Proteomes" id="UP000182827">
    <property type="component" value="Unassembled WGS sequence"/>
</dbReference>
<dbReference type="Gene3D" id="3.40.50.10810">
    <property type="entry name" value="Tandem AAA-ATPase domain"/>
    <property type="match status" value="1"/>
</dbReference>
<dbReference type="Gene3D" id="3.40.50.300">
    <property type="entry name" value="P-loop containing nucleotide triphosphate hydrolases"/>
    <property type="match status" value="1"/>
</dbReference>
<organism evidence="7 8">
    <name type="scientific">Acinetobacter bohemicus</name>
    <dbReference type="NCBI Taxonomy" id="1435036"/>
    <lineage>
        <taxon>Bacteria</taxon>
        <taxon>Pseudomonadati</taxon>
        <taxon>Pseudomonadota</taxon>
        <taxon>Gammaproteobacteria</taxon>
        <taxon>Moraxellales</taxon>
        <taxon>Moraxellaceae</taxon>
        <taxon>Acinetobacter</taxon>
    </lineage>
</organism>
<evidence type="ECO:0000256" key="2">
    <source>
        <dbReference type="ARBA" id="ARBA00022806"/>
    </source>
</evidence>
<dbReference type="CDD" id="cd18793">
    <property type="entry name" value="SF2_C_SNF"/>
    <property type="match status" value="1"/>
</dbReference>
<evidence type="ECO:0000256" key="1">
    <source>
        <dbReference type="ARBA" id="ARBA00022801"/>
    </source>
</evidence>
<dbReference type="InterPro" id="IPR027417">
    <property type="entry name" value="P-loop_NTPase"/>
</dbReference>
<keyword evidence="3" id="KW-0479">Metal-binding</keyword>
<dbReference type="InterPro" id="IPR049730">
    <property type="entry name" value="SNF2/RAD54-like_C"/>
</dbReference>
<dbReference type="InterPro" id="IPR038718">
    <property type="entry name" value="SNF2-like_sf"/>
</dbReference>
<evidence type="ECO:0000313" key="7">
    <source>
        <dbReference type="EMBL" id="SFT20710.1"/>
    </source>
</evidence>
<keyword evidence="8" id="KW-1185">Reference proteome</keyword>
<dbReference type="PROSITE" id="PS51194">
    <property type="entry name" value="HELICASE_CTER"/>
    <property type="match status" value="1"/>
</dbReference>
<sequence length="1115" mass="129166">MSSLINFLSRFSTATLQRSLSYAKHIDRETIEFFEEKDDVTMYAQIEGTDYYDTAITYNLKKDRLIDDDCTCPVGYNCKHAAALARLFLHEYREGYRKSYVDSQSSSHTQKDRVAINQAQRWLSEFKQYLQHTQLEQQKTTSNYLLYYLDQPLGLFGLKLEVRKGRRNKSGTITGVSSYTEYGNILKKRLSLPDGKRQLFNQIYYYAKLNQNEFSYGNSLDISGIVLEHFKSFIQSGDVYWKQKSDAPLTWSEQSYQLEFSWQKNIEKQTEHLDFELVNGNVRLNLKSNPHLQILVSQPLCYIDIHKNTVGQLHSEYTSDLLYHLRRMPEMPATVLTEFEQLTHQSSTIHNLPKPGFLQEIEVLQGNPQPILRFGVLDKFHWKLEESVCAEIEFSYPGGRIKAGTSGDSFIGEQHGKMVRQLRDFVQEQQAIQRLQLLVKSLEWVKDLSNDQQLKLDKQRLDSMVWAFYGDWIRQLMPINQIELMGWQIEHLEHSPFKLQYVENLNISITESESQQDWFNIGATVQDSAGNCYDLLDAIAVLVQQQPDLLDPRTFSYLNDSQIFTLRTAVDQPDLALSARDIKPVLLHLRSILQQEERSIDRYDASQLLEVQHHLGMAWQVSDRLQQFAQKFKQGYQQQLPTPKGFQGELRPYQQQGLGWLQFLRETQHGGILADDMGLGKTAQTLAHLLMEKQAGHLQDSPALIVAPTSLMHNWLKEAQKFTPDLKVLLLQGPDRHQYFEQIPQYDIILTTYPLLARDEEQLKQYEYHQLILDEAQNIKNPRAKAAQVVRQLKARHRLCLTGTPMENHLGELWALFYFLMPGFLYSQEIFNKKYRYPIEKRGDQELRQKLVNRIKPFILRRLKTDVAKELPEKTTIEVNIDMNDQQSKLYEAVRATMQENIQKIVAEKGFKRSQIQILDALLKLRQVCCHPSLLKLDSVKTGQAHSAKLEQLMDMVVPMVEEGRKILIFSQFTSMLELIEQQLHHAEIGYVKLTGKTKKRDEVITAFQSGQVPVFLISLKAGGVGLNLTAADTVIHYDPWWNPAAEDQASDRAWRIGQDKPVFVYKLITNKSIEEKILALQQNKAELAQSILSTDHEGEAKLTENDVMNLFEKF</sequence>
<dbReference type="InterPro" id="IPR000330">
    <property type="entry name" value="SNF2_N"/>
</dbReference>
<dbReference type="PROSITE" id="PS51192">
    <property type="entry name" value="HELICASE_ATP_BIND_1"/>
    <property type="match status" value="1"/>
</dbReference>
<evidence type="ECO:0000256" key="3">
    <source>
        <dbReference type="PROSITE-ProRule" id="PRU00325"/>
    </source>
</evidence>
<dbReference type="SMART" id="SM00487">
    <property type="entry name" value="DEXDc"/>
    <property type="match status" value="1"/>
</dbReference>
<keyword evidence="1" id="KW-0378">Hydrolase</keyword>
<dbReference type="InterPro" id="IPR001650">
    <property type="entry name" value="Helicase_C-like"/>
</dbReference>
<dbReference type="SUPFAM" id="SSF52540">
    <property type="entry name" value="P-loop containing nucleoside triphosphate hydrolases"/>
    <property type="match status" value="2"/>
</dbReference>